<reference evidence="2" key="1">
    <citation type="submission" date="2022-07" db="EMBL/GenBank/DDBJ databases">
        <title>Taxonomic analysis of Microcella humidisoli nov. sp., isolated from riverside soil.</title>
        <authorList>
            <person name="Molina K.M."/>
            <person name="Kim S.B."/>
        </authorList>
    </citation>
    <scope>NUCLEOTIDE SEQUENCE</scope>
    <source>
        <strain evidence="2">MMS21-STM10</strain>
    </source>
</reference>
<dbReference type="Proteomes" id="UP001060039">
    <property type="component" value="Chromosome"/>
</dbReference>
<keyword evidence="1" id="KW-1133">Transmembrane helix</keyword>
<keyword evidence="1" id="KW-0472">Membrane</keyword>
<proteinExistence type="predicted"/>
<feature type="transmembrane region" description="Helical" evidence="1">
    <location>
        <begin position="26"/>
        <end position="46"/>
    </location>
</feature>
<evidence type="ECO:0000256" key="1">
    <source>
        <dbReference type="SAM" id="Phobius"/>
    </source>
</evidence>
<protein>
    <recommendedName>
        <fullName evidence="4">PH domain-containing protein</fullName>
    </recommendedName>
</protein>
<keyword evidence="1" id="KW-0812">Transmembrane</keyword>
<gene>
    <name evidence="2" type="ORF">NNL39_10205</name>
</gene>
<keyword evidence="3" id="KW-1185">Reference proteome</keyword>
<feature type="transmembrane region" description="Helical" evidence="1">
    <location>
        <begin position="52"/>
        <end position="72"/>
    </location>
</feature>
<evidence type="ECO:0000313" key="2">
    <source>
        <dbReference type="EMBL" id="UTT62036.1"/>
    </source>
</evidence>
<evidence type="ECO:0008006" key="4">
    <source>
        <dbReference type="Google" id="ProtNLM"/>
    </source>
</evidence>
<dbReference type="EMBL" id="CP101497">
    <property type="protein sequence ID" value="UTT62036.1"/>
    <property type="molecule type" value="Genomic_DNA"/>
</dbReference>
<name>A0ABY5FV32_9MICO</name>
<accession>A0ABY5FV32</accession>
<organism evidence="2 3">
    <name type="scientific">Microcella humidisoli</name>
    <dbReference type="NCBI Taxonomy" id="2963406"/>
    <lineage>
        <taxon>Bacteria</taxon>
        <taxon>Bacillati</taxon>
        <taxon>Actinomycetota</taxon>
        <taxon>Actinomycetes</taxon>
        <taxon>Micrococcales</taxon>
        <taxon>Microbacteriaceae</taxon>
        <taxon>Microcella</taxon>
    </lineage>
</organism>
<sequence length="169" mass="17877">MTAEPGAGAWPVGVVRARAGRWMRRLVLGSAAVIVGAWSLLADAVGTGIPRIVVSLLVLAAFGVVATSVSAITMRWRTSLRSDGEAIVVRDPLGARVVPRREGLALGRWLDDRDRPVHWLLDGDRPAVPVSPDLDPVDLEAFAHRVGLAVVDRDGAPRAGGSLGRDTPD</sequence>
<evidence type="ECO:0000313" key="3">
    <source>
        <dbReference type="Proteomes" id="UP001060039"/>
    </source>
</evidence>
<dbReference type="RefSeq" id="WP_255159177.1">
    <property type="nucleotide sequence ID" value="NZ_CP101497.1"/>
</dbReference>